<dbReference type="InterPro" id="IPR001714">
    <property type="entry name" value="Pept_M24_MAP"/>
</dbReference>
<feature type="binding site" evidence="6">
    <location>
        <position position="106"/>
    </location>
    <ligand>
        <name>a divalent metal cation</name>
        <dbReference type="ChEBI" id="CHEBI:60240"/>
        <label>2</label>
        <note>catalytic</note>
    </ligand>
</feature>
<comment type="function">
    <text evidence="1 6">Removes the N-terminal methionine from nascent proteins. The N-terminal methionine is often cleaved when the second residue in the primary sequence is small and uncharged (Met-Ala-, Cys, Gly, Pro, Ser, Thr, or Val). Requires deformylation of the N(alpha)-formylated initiator methionine before it can be hydrolyzed.</text>
</comment>
<comment type="cofactor">
    <cofactor evidence="6">
        <name>Co(2+)</name>
        <dbReference type="ChEBI" id="CHEBI:48828"/>
    </cofactor>
    <cofactor evidence="6">
        <name>Zn(2+)</name>
        <dbReference type="ChEBI" id="CHEBI:29105"/>
    </cofactor>
    <cofactor evidence="6">
        <name>Mn(2+)</name>
        <dbReference type="ChEBI" id="CHEBI:29035"/>
    </cofactor>
    <cofactor evidence="6">
        <name>Fe(2+)</name>
        <dbReference type="ChEBI" id="CHEBI:29033"/>
    </cofactor>
    <text evidence="6">Binds 2 divalent metal cations per subunit. Has a high-affinity and a low affinity metal-binding site. The true nature of the physiological cofactor is under debate. The enzyme is active with cobalt, zinc, manganese or divalent iron ions. Most likely, methionine aminopeptidases function as mononuclear Fe(2+)-metalloproteases under physiological conditions, and the catalytically relevant metal-binding site has been assigned to the histidine-containing high-affinity site.</text>
</comment>
<evidence type="ECO:0000256" key="5">
    <source>
        <dbReference type="ARBA" id="ARBA00022801"/>
    </source>
</evidence>
<comment type="similarity">
    <text evidence="6">Belongs to the peptidase M24A family. Methionine aminopeptidase type 1 subfamily.</text>
</comment>
<comment type="catalytic activity">
    <reaction evidence="6 7">
        <text>Release of N-terminal amino acids, preferentially methionine, from peptides and arylamides.</text>
        <dbReference type="EC" id="3.4.11.18"/>
    </reaction>
</comment>
<evidence type="ECO:0000256" key="6">
    <source>
        <dbReference type="HAMAP-Rule" id="MF_01974"/>
    </source>
</evidence>
<evidence type="ECO:0000256" key="3">
    <source>
        <dbReference type="ARBA" id="ARBA00022670"/>
    </source>
</evidence>
<sequence>MIYLKTSEEIELMRVANRLVGETLGEVAKHIAPGVTTKHLDTIAYTFICDHGATPAFLGYGGFPASICTSINDHVVHGIPSDREILREGDIISVDCGTHINGFTGDSAYTFAVGEIDPEVERLLTVTRDSLYLGIKQAVEGHNVGHIGAAVQRHCEAHGYGVVRELVGHGIGHAMHEDPNVPNYGYPGVGPKLRAGMCICIEPMVTMGRRKVVFESDGWTVRTHDGKPAAHFEHCLAIMPDGQAPQILSTYEYIKEVLGTREF</sequence>
<evidence type="ECO:0000256" key="7">
    <source>
        <dbReference type="RuleBase" id="RU003653"/>
    </source>
</evidence>
<dbReference type="PRINTS" id="PR00599">
    <property type="entry name" value="MAPEPTIDASE"/>
</dbReference>
<evidence type="ECO:0000259" key="8">
    <source>
        <dbReference type="Pfam" id="PF00557"/>
    </source>
</evidence>
<dbReference type="GO" id="GO:0006508">
    <property type="term" value="P:proteolysis"/>
    <property type="evidence" value="ECO:0007669"/>
    <property type="project" value="UniProtKB-KW"/>
</dbReference>
<dbReference type="GO" id="GO:0004239">
    <property type="term" value="F:initiator methionyl aminopeptidase activity"/>
    <property type="evidence" value="ECO:0007669"/>
    <property type="project" value="UniProtKB-UniRule"/>
</dbReference>
<dbReference type="GO" id="GO:0005829">
    <property type="term" value="C:cytosol"/>
    <property type="evidence" value="ECO:0007669"/>
    <property type="project" value="TreeGrafter"/>
</dbReference>
<dbReference type="InterPro" id="IPR000994">
    <property type="entry name" value="Pept_M24"/>
</dbReference>
<dbReference type="RefSeq" id="WP_007365606.1">
    <property type="nucleotide sequence ID" value="NZ_ACLR01000176.1"/>
</dbReference>
<keyword evidence="5 6" id="KW-0378">Hydrolase</keyword>
<dbReference type="HAMAP" id="MF_01974">
    <property type="entry name" value="MetAP_1"/>
    <property type="match status" value="1"/>
</dbReference>
<dbReference type="InterPro" id="IPR002467">
    <property type="entry name" value="Pept_M24A_MAP1"/>
</dbReference>
<evidence type="ECO:0000256" key="1">
    <source>
        <dbReference type="ARBA" id="ARBA00002521"/>
    </source>
</evidence>
<feature type="binding site" evidence="6">
    <location>
        <position position="106"/>
    </location>
    <ligand>
        <name>a divalent metal cation</name>
        <dbReference type="ChEBI" id="CHEBI:60240"/>
        <label>1</label>
    </ligand>
</feature>
<reference evidence="9 10" key="1">
    <citation type="submission" date="2009-04" db="EMBL/GenBank/DDBJ databases">
        <authorList>
            <person name="Sebastian Y."/>
            <person name="Madupu R."/>
            <person name="Durkin A.S."/>
            <person name="Torralba M."/>
            <person name="Methe B."/>
            <person name="Sutton G.G."/>
            <person name="Strausberg R.L."/>
            <person name="Nelson K.E."/>
        </authorList>
    </citation>
    <scope>NUCLEOTIDE SEQUENCE [LARGE SCALE GENOMIC DNA]</scope>
    <source>
        <strain evidence="9 10">60-3</strain>
    </source>
</reference>
<keyword evidence="2 6" id="KW-0031">Aminopeptidase</keyword>
<feature type="binding site" evidence="6">
    <location>
        <position position="233"/>
    </location>
    <ligand>
        <name>a divalent metal cation</name>
        <dbReference type="ChEBI" id="CHEBI:60240"/>
        <label>2</label>
        <note>catalytic</note>
    </ligand>
</feature>
<dbReference type="Gene3D" id="3.90.230.10">
    <property type="entry name" value="Creatinase/methionine aminopeptidase superfamily"/>
    <property type="match status" value="1"/>
</dbReference>
<dbReference type="EMBL" id="ACLR01000176">
    <property type="protein sequence ID" value="EEK16598.1"/>
    <property type="molecule type" value="Genomic_DNA"/>
</dbReference>
<dbReference type="CDD" id="cd01086">
    <property type="entry name" value="MetAP1"/>
    <property type="match status" value="1"/>
</dbReference>
<comment type="caution">
    <text evidence="9">The sequence shown here is derived from an EMBL/GenBank/DDBJ whole genome shotgun (WGS) entry which is preliminary data.</text>
</comment>
<evidence type="ECO:0000313" key="9">
    <source>
        <dbReference type="EMBL" id="EEK16598.1"/>
    </source>
</evidence>
<feature type="domain" description="Peptidase M24" evidence="8">
    <location>
        <begin position="11"/>
        <end position="237"/>
    </location>
</feature>
<proteinExistence type="inferred from homology"/>
<dbReference type="InterPro" id="IPR036005">
    <property type="entry name" value="Creatinase/aminopeptidase-like"/>
</dbReference>
<dbReference type="STRING" id="596327.PORUE0001_1313"/>
<evidence type="ECO:0000256" key="4">
    <source>
        <dbReference type="ARBA" id="ARBA00022723"/>
    </source>
</evidence>
<dbReference type="eggNOG" id="COG0024">
    <property type="taxonomic scope" value="Bacteria"/>
</dbReference>
<evidence type="ECO:0000313" key="10">
    <source>
        <dbReference type="Proteomes" id="UP000003303"/>
    </source>
</evidence>
<organism evidence="9 10">
    <name type="scientific">Porphyromonas uenonis 60-3</name>
    <dbReference type="NCBI Taxonomy" id="596327"/>
    <lineage>
        <taxon>Bacteria</taxon>
        <taxon>Pseudomonadati</taxon>
        <taxon>Bacteroidota</taxon>
        <taxon>Bacteroidia</taxon>
        <taxon>Bacteroidales</taxon>
        <taxon>Porphyromonadaceae</taxon>
        <taxon>Porphyromonas</taxon>
    </lineage>
</organism>
<feature type="binding site" evidence="6">
    <location>
        <position position="95"/>
    </location>
    <ligand>
        <name>a divalent metal cation</name>
        <dbReference type="ChEBI" id="CHEBI:60240"/>
        <label>1</label>
    </ligand>
</feature>
<dbReference type="EC" id="3.4.11.18" evidence="6 7"/>
<dbReference type="GO" id="GO:0046872">
    <property type="term" value="F:metal ion binding"/>
    <property type="evidence" value="ECO:0007669"/>
    <property type="project" value="UniProtKB-UniRule"/>
</dbReference>
<name>C2MCJ8_9PORP</name>
<dbReference type="Proteomes" id="UP000003303">
    <property type="component" value="Unassembled WGS sequence"/>
</dbReference>
<feature type="binding site" evidence="6">
    <location>
        <position position="77"/>
    </location>
    <ligand>
        <name>substrate</name>
    </ligand>
</feature>
<keyword evidence="3 6" id="KW-0645">Protease</keyword>
<dbReference type="SUPFAM" id="SSF55920">
    <property type="entry name" value="Creatinase/aminopeptidase"/>
    <property type="match status" value="1"/>
</dbReference>
<keyword evidence="10" id="KW-1185">Reference proteome</keyword>
<keyword evidence="4 6" id="KW-0479">Metal-binding</keyword>
<protein>
    <recommendedName>
        <fullName evidence="6 7">Methionine aminopeptidase</fullName>
        <shortName evidence="6">MAP</shortName>
        <shortName evidence="6">MetAP</shortName>
        <ecNumber evidence="6 7">3.4.11.18</ecNumber>
    </recommendedName>
    <alternativeName>
        <fullName evidence="6">Peptidase M</fullName>
    </alternativeName>
</protein>
<evidence type="ECO:0000256" key="2">
    <source>
        <dbReference type="ARBA" id="ARBA00022438"/>
    </source>
</evidence>
<dbReference type="PANTHER" id="PTHR43330">
    <property type="entry name" value="METHIONINE AMINOPEPTIDASE"/>
    <property type="match status" value="1"/>
</dbReference>
<feature type="binding site" evidence="6">
    <location>
        <position position="169"/>
    </location>
    <ligand>
        <name>a divalent metal cation</name>
        <dbReference type="ChEBI" id="CHEBI:60240"/>
        <label>2</label>
        <note>catalytic</note>
    </ligand>
</feature>
<dbReference type="PANTHER" id="PTHR43330:SF27">
    <property type="entry name" value="METHIONINE AMINOPEPTIDASE"/>
    <property type="match status" value="1"/>
</dbReference>
<dbReference type="AlphaFoldDB" id="C2MCJ8"/>
<dbReference type="OrthoDB" id="9802055at2"/>
<feature type="binding site" evidence="6">
    <location>
        <position position="233"/>
    </location>
    <ligand>
        <name>a divalent metal cation</name>
        <dbReference type="ChEBI" id="CHEBI:60240"/>
        <label>1</label>
    </ligand>
</feature>
<accession>C2MCJ8</accession>
<dbReference type="GO" id="GO:0070006">
    <property type="term" value="F:metalloaminopeptidase activity"/>
    <property type="evidence" value="ECO:0007669"/>
    <property type="project" value="UniProtKB-UniRule"/>
</dbReference>
<feature type="binding site" evidence="6">
    <location>
        <position position="176"/>
    </location>
    <ligand>
        <name>substrate</name>
    </ligand>
</feature>
<comment type="subunit">
    <text evidence="6">Monomer.</text>
</comment>
<gene>
    <name evidence="6 9" type="primary">map</name>
    <name evidence="9" type="ORF">PORUE0001_1313</name>
</gene>
<dbReference type="NCBIfam" id="TIGR00500">
    <property type="entry name" value="met_pdase_I"/>
    <property type="match status" value="1"/>
</dbReference>
<dbReference type="Pfam" id="PF00557">
    <property type="entry name" value="Peptidase_M24"/>
    <property type="match status" value="1"/>
</dbReference>
<feature type="binding site" evidence="6">
    <location>
        <position position="202"/>
    </location>
    <ligand>
        <name>a divalent metal cation</name>
        <dbReference type="ChEBI" id="CHEBI:60240"/>
        <label>2</label>
        <note>catalytic</note>
    </ligand>
</feature>